<dbReference type="EMBL" id="JABANO010031012">
    <property type="protein sequence ID" value="KAF4710939.1"/>
    <property type="molecule type" value="Genomic_DNA"/>
</dbReference>
<feature type="compositionally biased region" description="Basic and acidic residues" evidence="1">
    <location>
        <begin position="121"/>
        <end position="131"/>
    </location>
</feature>
<accession>A0A7J6QQT7</accession>
<reference evidence="2 3" key="1">
    <citation type="submission" date="2020-04" db="EMBL/GenBank/DDBJ databases">
        <title>Perkinsus olseni comparative genomics.</title>
        <authorList>
            <person name="Bogema D.R."/>
        </authorList>
    </citation>
    <scope>NUCLEOTIDE SEQUENCE [LARGE SCALE GENOMIC DNA]</scope>
    <source>
        <strain evidence="2 3">ATCC PRA-207</strain>
    </source>
</reference>
<dbReference type="Proteomes" id="UP000553632">
    <property type="component" value="Unassembled WGS sequence"/>
</dbReference>
<feature type="compositionally biased region" description="Polar residues" evidence="1">
    <location>
        <begin position="8"/>
        <end position="27"/>
    </location>
</feature>
<comment type="caution">
    <text evidence="2">The sequence shown here is derived from an EMBL/GenBank/DDBJ whole genome shotgun (WGS) entry which is preliminary data.</text>
</comment>
<name>A0A7J6QQT7_PEROL</name>
<evidence type="ECO:0000256" key="1">
    <source>
        <dbReference type="SAM" id="MobiDB-lite"/>
    </source>
</evidence>
<gene>
    <name evidence="2" type="ORF">FOZ63_027157</name>
</gene>
<proteinExistence type="predicted"/>
<feature type="region of interest" description="Disordered" evidence="1">
    <location>
        <begin position="47"/>
        <end position="203"/>
    </location>
</feature>
<feature type="compositionally biased region" description="Basic residues" evidence="1">
    <location>
        <begin position="189"/>
        <end position="202"/>
    </location>
</feature>
<feature type="compositionally biased region" description="Basic and acidic residues" evidence="1">
    <location>
        <begin position="48"/>
        <end position="61"/>
    </location>
</feature>
<feature type="compositionally biased region" description="Low complexity" evidence="1">
    <location>
        <begin position="139"/>
        <end position="151"/>
    </location>
</feature>
<sequence>MAGEAESSVGSEQALPSEQDANSSVTAESIAGLDGIGKQISQWELEMEAEREVEEALEKEKKKQNRKQRKPPSNSDSKLRDLRTKFGLGPSSAGAAASSSREDTSESSSSSGSDLEIEDVAESKPLKKDLFRSANGVESSSSNRQSPASSSLAGTPPRVLLTGRSLVPGMGGVSRKRVKESSVGSLSPSKRRRKALSRRRKGTLQLGLHGGEDIVEIKDGGEKRVVVCPADRHWPQFECP</sequence>
<keyword evidence="3" id="KW-1185">Reference proteome</keyword>
<evidence type="ECO:0000313" key="3">
    <source>
        <dbReference type="Proteomes" id="UP000553632"/>
    </source>
</evidence>
<organism evidence="2 3">
    <name type="scientific">Perkinsus olseni</name>
    <name type="common">Perkinsus atlanticus</name>
    <dbReference type="NCBI Taxonomy" id="32597"/>
    <lineage>
        <taxon>Eukaryota</taxon>
        <taxon>Sar</taxon>
        <taxon>Alveolata</taxon>
        <taxon>Perkinsozoa</taxon>
        <taxon>Perkinsea</taxon>
        <taxon>Perkinsida</taxon>
        <taxon>Perkinsidae</taxon>
        <taxon>Perkinsus</taxon>
    </lineage>
</organism>
<evidence type="ECO:0000313" key="2">
    <source>
        <dbReference type="EMBL" id="KAF4710939.1"/>
    </source>
</evidence>
<dbReference type="AlphaFoldDB" id="A0A7J6QQT7"/>
<feature type="region of interest" description="Disordered" evidence="1">
    <location>
        <begin position="1"/>
        <end position="30"/>
    </location>
</feature>
<feature type="non-terminal residue" evidence="2">
    <location>
        <position position="240"/>
    </location>
</feature>
<protein>
    <submittedName>
        <fullName evidence="2">Uncharacterized protein</fullName>
    </submittedName>
</protein>